<dbReference type="SUPFAM" id="SSF55874">
    <property type="entry name" value="ATPase domain of HSP90 chaperone/DNA topoisomerase II/histidine kinase"/>
    <property type="match status" value="1"/>
</dbReference>
<evidence type="ECO:0000256" key="4">
    <source>
        <dbReference type="ARBA" id="ARBA00022679"/>
    </source>
</evidence>
<comment type="catalytic activity">
    <reaction evidence="1">
        <text>ATP + protein L-histidine = ADP + protein N-phospho-L-histidine.</text>
        <dbReference type="EC" id="2.7.13.3"/>
    </reaction>
</comment>
<dbReference type="GO" id="GO:0000155">
    <property type="term" value="F:phosphorelay sensor kinase activity"/>
    <property type="evidence" value="ECO:0007669"/>
    <property type="project" value="InterPro"/>
</dbReference>
<dbReference type="InterPro" id="IPR036890">
    <property type="entry name" value="HATPase_C_sf"/>
</dbReference>
<dbReference type="InterPro" id="IPR036097">
    <property type="entry name" value="HisK_dim/P_sf"/>
</dbReference>
<dbReference type="InterPro" id="IPR004358">
    <property type="entry name" value="Sig_transdc_His_kin-like_C"/>
</dbReference>
<dbReference type="InterPro" id="IPR003661">
    <property type="entry name" value="HisK_dim/P_dom"/>
</dbReference>
<dbReference type="CDD" id="cd16922">
    <property type="entry name" value="HATPase_EvgS-ArcB-TorS-like"/>
    <property type="match status" value="1"/>
</dbReference>
<evidence type="ECO:0000256" key="1">
    <source>
        <dbReference type="ARBA" id="ARBA00000085"/>
    </source>
</evidence>
<feature type="region of interest" description="Disordered" evidence="7">
    <location>
        <begin position="37"/>
        <end position="77"/>
    </location>
</feature>
<reference evidence="11 12" key="1">
    <citation type="submission" date="2009-08" db="EMBL/GenBank/DDBJ databases">
        <title>The Genome Sequence of Spizellomyces punctatus strain DAOM BR117.</title>
        <authorList>
            <consortium name="The Broad Institute Genome Sequencing Platform"/>
            <person name="Russ C."/>
            <person name="Cuomo C."/>
            <person name="Shea T."/>
            <person name="Young S.K."/>
            <person name="Zeng Q."/>
            <person name="Koehrsen M."/>
            <person name="Haas B."/>
            <person name="Borodovsky M."/>
            <person name="Guigo R."/>
            <person name="Alvarado L."/>
            <person name="Berlin A."/>
            <person name="Bochicchio J."/>
            <person name="Borenstein D."/>
            <person name="Chapman S."/>
            <person name="Chen Z."/>
            <person name="Engels R."/>
            <person name="Freedman E."/>
            <person name="Gellesch M."/>
            <person name="Goldberg J."/>
            <person name="Griggs A."/>
            <person name="Gujja S."/>
            <person name="Heiman D."/>
            <person name="Hepburn T."/>
            <person name="Howarth C."/>
            <person name="Jen D."/>
            <person name="Larson L."/>
            <person name="Lewis B."/>
            <person name="Mehta T."/>
            <person name="Park D."/>
            <person name="Pearson M."/>
            <person name="Roberts A."/>
            <person name="Saif S."/>
            <person name="Shenoy N."/>
            <person name="Sisk P."/>
            <person name="Stolte C."/>
            <person name="Sykes S."/>
            <person name="Thomson T."/>
            <person name="Walk T."/>
            <person name="White J."/>
            <person name="Yandava C."/>
            <person name="Burger G."/>
            <person name="Gray M.W."/>
            <person name="Holland P.W.H."/>
            <person name="King N."/>
            <person name="Lang F.B.F."/>
            <person name="Roger A.J."/>
            <person name="Ruiz-Trillo I."/>
            <person name="Lander E."/>
            <person name="Nusbaum C."/>
        </authorList>
    </citation>
    <scope>NUCLEOTIDE SEQUENCE [LARGE SCALE GENOMIC DNA]</scope>
    <source>
        <strain evidence="11 12">DAOM BR117</strain>
    </source>
</reference>
<accession>A0A0L0HAB4</accession>
<dbReference type="PANTHER" id="PTHR43047">
    <property type="entry name" value="TWO-COMPONENT HISTIDINE PROTEIN KINASE"/>
    <property type="match status" value="1"/>
</dbReference>
<keyword evidence="8" id="KW-1133">Transmembrane helix</keyword>
<feature type="compositionally biased region" description="Basic and acidic residues" evidence="7">
    <location>
        <begin position="595"/>
        <end position="605"/>
    </location>
</feature>
<dbReference type="EMBL" id="KQ257462">
    <property type="protein sequence ID" value="KNC97849.1"/>
    <property type="molecule type" value="Genomic_DNA"/>
</dbReference>
<dbReference type="PRINTS" id="PR00344">
    <property type="entry name" value="BCTRLSENSOR"/>
</dbReference>
<keyword evidence="12" id="KW-1185">Reference proteome</keyword>
<dbReference type="SMART" id="SM00448">
    <property type="entry name" value="REC"/>
    <property type="match status" value="1"/>
</dbReference>
<dbReference type="InParanoid" id="A0A0L0HAB4"/>
<dbReference type="CDD" id="cd17546">
    <property type="entry name" value="REC_hyHK_CKI1_RcsC-like"/>
    <property type="match status" value="1"/>
</dbReference>
<evidence type="ECO:0000259" key="10">
    <source>
        <dbReference type="PROSITE" id="PS50110"/>
    </source>
</evidence>
<feature type="transmembrane region" description="Helical" evidence="8">
    <location>
        <begin position="244"/>
        <end position="261"/>
    </location>
</feature>
<feature type="modified residue" description="4-aspartylphosphate" evidence="6">
    <location>
        <position position="780"/>
    </location>
</feature>
<dbReference type="Pfam" id="PF00072">
    <property type="entry name" value="Response_reg"/>
    <property type="match status" value="1"/>
</dbReference>
<dbReference type="InterPro" id="IPR003594">
    <property type="entry name" value="HATPase_dom"/>
</dbReference>
<feature type="compositionally biased region" description="Polar residues" evidence="7">
    <location>
        <begin position="67"/>
        <end position="77"/>
    </location>
</feature>
<feature type="transmembrane region" description="Helical" evidence="8">
    <location>
        <begin position="184"/>
        <end position="203"/>
    </location>
</feature>
<dbReference type="PANTHER" id="PTHR43047:SF66">
    <property type="entry name" value="HISKA"/>
    <property type="match status" value="1"/>
</dbReference>
<dbReference type="SUPFAM" id="SSF47384">
    <property type="entry name" value="Homodimeric domain of signal transducing histidine kinase"/>
    <property type="match status" value="1"/>
</dbReference>
<dbReference type="InterPro" id="IPR011006">
    <property type="entry name" value="CheY-like_superfamily"/>
</dbReference>
<dbReference type="InterPro" id="IPR001789">
    <property type="entry name" value="Sig_transdc_resp-reg_receiver"/>
</dbReference>
<protein>
    <recommendedName>
        <fullName evidence="2">histidine kinase</fullName>
        <ecNumber evidence="2">2.7.13.3</ecNumber>
    </recommendedName>
</protein>
<keyword evidence="3 6" id="KW-0597">Phosphoprotein</keyword>
<feature type="compositionally biased region" description="Low complexity" evidence="7">
    <location>
        <begin position="634"/>
        <end position="656"/>
    </location>
</feature>
<feature type="domain" description="Response regulatory" evidence="10">
    <location>
        <begin position="672"/>
        <end position="845"/>
    </location>
</feature>
<dbReference type="AlphaFoldDB" id="A0A0L0HAB4"/>
<feature type="domain" description="Histidine kinase" evidence="9">
    <location>
        <begin position="330"/>
        <end position="577"/>
    </location>
</feature>
<feature type="transmembrane region" description="Helical" evidence="8">
    <location>
        <begin position="120"/>
        <end position="138"/>
    </location>
</feature>
<feature type="compositionally biased region" description="Polar residues" evidence="7">
    <location>
        <begin position="37"/>
        <end position="48"/>
    </location>
</feature>
<keyword evidence="8" id="KW-0812">Transmembrane</keyword>
<dbReference type="Gene3D" id="1.10.287.130">
    <property type="match status" value="1"/>
</dbReference>
<evidence type="ECO:0000256" key="5">
    <source>
        <dbReference type="ARBA" id="ARBA00022777"/>
    </source>
</evidence>
<dbReference type="PROSITE" id="PS50110">
    <property type="entry name" value="RESPONSE_REGULATORY"/>
    <property type="match status" value="1"/>
</dbReference>
<keyword evidence="8" id="KW-0472">Membrane</keyword>
<organism evidence="11 12">
    <name type="scientific">Spizellomyces punctatus (strain DAOM BR117)</name>
    <dbReference type="NCBI Taxonomy" id="645134"/>
    <lineage>
        <taxon>Eukaryota</taxon>
        <taxon>Fungi</taxon>
        <taxon>Fungi incertae sedis</taxon>
        <taxon>Chytridiomycota</taxon>
        <taxon>Chytridiomycota incertae sedis</taxon>
        <taxon>Chytridiomycetes</taxon>
        <taxon>Spizellomycetales</taxon>
        <taxon>Spizellomycetaceae</taxon>
        <taxon>Spizellomyces</taxon>
    </lineage>
</organism>
<evidence type="ECO:0000259" key="9">
    <source>
        <dbReference type="PROSITE" id="PS50109"/>
    </source>
</evidence>
<dbReference type="EC" id="2.7.13.3" evidence="2"/>
<gene>
    <name evidence="11" type="ORF">SPPG_06845</name>
</gene>
<proteinExistence type="predicted"/>
<dbReference type="Gene3D" id="3.40.50.2300">
    <property type="match status" value="1"/>
</dbReference>
<dbReference type="Proteomes" id="UP000053201">
    <property type="component" value="Unassembled WGS sequence"/>
</dbReference>
<dbReference type="SMART" id="SM00388">
    <property type="entry name" value="HisKA"/>
    <property type="match status" value="1"/>
</dbReference>
<keyword evidence="4" id="KW-0808">Transferase</keyword>
<dbReference type="eggNOG" id="KOG0519">
    <property type="taxonomic scope" value="Eukaryota"/>
</dbReference>
<evidence type="ECO:0000256" key="3">
    <source>
        <dbReference type="ARBA" id="ARBA00022553"/>
    </source>
</evidence>
<evidence type="ECO:0000256" key="2">
    <source>
        <dbReference type="ARBA" id="ARBA00012438"/>
    </source>
</evidence>
<feature type="region of interest" description="Disordered" evidence="7">
    <location>
        <begin position="634"/>
        <end position="665"/>
    </location>
</feature>
<dbReference type="GO" id="GO:0005886">
    <property type="term" value="C:plasma membrane"/>
    <property type="evidence" value="ECO:0007669"/>
    <property type="project" value="TreeGrafter"/>
</dbReference>
<dbReference type="STRING" id="645134.A0A0L0HAB4"/>
<dbReference type="InterPro" id="IPR005467">
    <property type="entry name" value="His_kinase_dom"/>
</dbReference>
<dbReference type="PROSITE" id="PS50109">
    <property type="entry name" value="HIS_KIN"/>
    <property type="match status" value="1"/>
</dbReference>
<dbReference type="Pfam" id="PF02518">
    <property type="entry name" value="HATPase_c"/>
    <property type="match status" value="1"/>
</dbReference>
<evidence type="ECO:0000256" key="8">
    <source>
        <dbReference type="SAM" id="Phobius"/>
    </source>
</evidence>
<dbReference type="OMA" id="CLATWYC"/>
<evidence type="ECO:0000256" key="7">
    <source>
        <dbReference type="SAM" id="MobiDB-lite"/>
    </source>
</evidence>
<keyword evidence="5" id="KW-0418">Kinase</keyword>
<dbReference type="CDD" id="cd00082">
    <property type="entry name" value="HisKA"/>
    <property type="match status" value="1"/>
</dbReference>
<dbReference type="Gene3D" id="3.30.565.10">
    <property type="entry name" value="Histidine kinase-like ATPase, C-terminal domain"/>
    <property type="match status" value="1"/>
</dbReference>
<dbReference type="SUPFAM" id="SSF52172">
    <property type="entry name" value="CheY-like"/>
    <property type="match status" value="2"/>
</dbReference>
<feature type="transmembrane region" description="Helical" evidence="8">
    <location>
        <begin position="215"/>
        <end position="237"/>
    </location>
</feature>
<evidence type="ECO:0000313" key="12">
    <source>
        <dbReference type="Proteomes" id="UP000053201"/>
    </source>
</evidence>
<dbReference type="RefSeq" id="XP_016605889.1">
    <property type="nucleotide sequence ID" value="XM_016755040.1"/>
</dbReference>
<feature type="region of interest" description="Disordered" evidence="7">
    <location>
        <begin position="585"/>
        <end position="608"/>
    </location>
</feature>
<dbReference type="GeneID" id="27690118"/>
<name>A0A0L0HAB4_SPIPD</name>
<dbReference type="SMART" id="SM00387">
    <property type="entry name" value="HATPase_c"/>
    <property type="match status" value="1"/>
</dbReference>
<feature type="transmembrane region" description="Helical" evidence="8">
    <location>
        <begin position="267"/>
        <end position="288"/>
    </location>
</feature>
<dbReference type="OrthoDB" id="60033at2759"/>
<evidence type="ECO:0000256" key="6">
    <source>
        <dbReference type="PROSITE-ProRule" id="PRU00169"/>
    </source>
</evidence>
<sequence>MGEDDNKVEITVENVEPTASLRHRPWWLFRRRRNADSPTSHGLMTIASNGLRANDTGTPSLHERSDSGTASSRNTNLSVSQQSKRFFREFLLGKWDAFDDAVEKRYQDVVLASNRPVMKAMAILILIHYVFLLLNFYTNTGPTRGTLTDRFTNIALYVAIIPVTITMPILSFRSKPFRPWIQHIIVCANGWIWAYVLLAKSVLCKAGAEPPEKCVGSQTLSSGLTLYATVGPLFMLAVYRLNRAICLAGAAVFLALLTWILSASVRMLWQSVMYLAGFYLWATLISYWSERVDRDNFCLRQELKSQIEATRQAKGGEIREAASKRRFVSYIFHEIRVPFNTAVLGFHNLEDEGAFHNLDSSQQSVLDAIKSSFSMMESVLNDVLDFQKMEEGRFELQSRPFDITSTVRSAAYAFASTAQEKNINLQISLDPRIATSGGGQLLGDDIRFRQVLNNFVSNALKFTPRDGCVQIATTLVDMNRDKHDLAKDIAHTPSSLPHSLTIRTSVKDSGVGISPEDLPKMFQPYIQINSWSTQGGKGTGLGLAICKHIIQLAGGTCGVDSSLDQGSTFWFEVTWPVAQGPTMVRSSSLTSNLRRPPEIDNEKPRPKPVLLANSLSTLGHTVDLGEPLAPAQLPAQEAQTQSLPTSSSPLVSSPPSRAATPQMVQGHGRSLRVLIVDDDKITRMLMSRLLNQMGHRYESAVDGQEAVDILFRANGTGTNGTARYLRFDGDAPPPPDVTNTSGAILSLHDRVEIIIENSASRTTSPSQPSTPEPFDVVLMDNQMPRLTGAEAVAVLRRNGILVPVVGITGNALKEDQDQFVAAGADLVITKPLAKGKLISALQLIP</sequence>
<dbReference type="VEuPathDB" id="FungiDB:SPPG_06845"/>
<evidence type="ECO:0000313" key="11">
    <source>
        <dbReference type="EMBL" id="KNC97849.1"/>
    </source>
</evidence>
<feature type="transmembrane region" description="Helical" evidence="8">
    <location>
        <begin position="154"/>
        <end position="172"/>
    </location>
</feature>
<dbReference type="GO" id="GO:0009927">
    <property type="term" value="F:histidine phosphotransfer kinase activity"/>
    <property type="evidence" value="ECO:0007669"/>
    <property type="project" value="TreeGrafter"/>
</dbReference>
<dbReference type="Pfam" id="PF00512">
    <property type="entry name" value="HisKA"/>
    <property type="match status" value="1"/>
</dbReference>